<accession>A0A242B0B3</accession>
<evidence type="ECO:0000256" key="1">
    <source>
        <dbReference type="SAM" id="Phobius"/>
    </source>
</evidence>
<keyword evidence="1" id="KW-1133">Transmembrane helix</keyword>
<name>A0A242B0B3_ENTFC</name>
<dbReference type="NCBIfam" id="NF040686">
    <property type="entry name" value="TcpD_dom"/>
    <property type="match status" value="1"/>
</dbReference>
<reference evidence="2 3" key="1">
    <citation type="submission" date="2017-05" db="EMBL/GenBank/DDBJ databases">
        <title>The Genome Sequence of Enterococcus faecium 7H8_DIV0219.</title>
        <authorList>
            <consortium name="The Broad Institute Genomics Platform"/>
            <consortium name="The Broad Institute Genomic Center for Infectious Diseases"/>
            <person name="Earl A."/>
            <person name="Manson A."/>
            <person name="Schwartman J."/>
            <person name="Gilmore M."/>
            <person name="Abouelleil A."/>
            <person name="Cao P."/>
            <person name="Chapman S."/>
            <person name="Cusick C."/>
            <person name="Shea T."/>
            <person name="Young S."/>
            <person name="Neafsey D."/>
            <person name="Nusbaum C."/>
            <person name="Birren B."/>
        </authorList>
    </citation>
    <scope>NUCLEOTIDE SEQUENCE [LARGE SCALE GENOMIC DNA]</scope>
    <source>
        <strain evidence="2 3">7H8_DIV0219</strain>
    </source>
</reference>
<dbReference type="RefSeq" id="WP_086323966.1">
    <property type="nucleotide sequence ID" value="NZ_NGKW01000018.1"/>
</dbReference>
<organism evidence="2 3">
    <name type="scientific">Enterococcus faecium</name>
    <name type="common">Streptococcus faecium</name>
    <dbReference type="NCBI Taxonomy" id="1352"/>
    <lineage>
        <taxon>Bacteria</taxon>
        <taxon>Bacillati</taxon>
        <taxon>Bacillota</taxon>
        <taxon>Bacilli</taxon>
        <taxon>Lactobacillales</taxon>
        <taxon>Enterococcaceae</taxon>
        <taxon>Enterococcus</taxon>
    </lineage>
</organism>
<evidence type="ECO:0000313" key="2">
    <source>
        <dbReference type="EMBL" id="OTN86634.1"/>
    </source>
</evidence>
<evidence type="ECO:0000313" key="3">
    <source>
        <dbReference type="Proteomes" id="UP000194885"/>
    </source>
</evidence>
<protein>
    <submittedName>
        <fullName evidence="2">Uncharacterized protein</fullName>
    </submittedName>
</protein>
<dbReference type="Proteomes" id="UP000194885">
    <property type="component" value="Unassembled WGS sequence"/>
</dbReference>
<feature type="transmembrane region" description="Helical" evidence="1">
    <location>
        <begin position="6"/>
        <end position="27"/>
    </location>
</feature>
<feature type="transmembrane region" description="Helical" evidence="1">
    <location>
        <begin position="34"/>
        <end position="52"/>
    </location>
</feature>
<keyword evidence="1" id="KW-0472">Membrane</keyword>
<dbReference type="EMBL" id="NGKW01000018">
    <property type="protein sequence ID" value="OTN86634.1"/>
    <property type="molecule type" value="Genomic_DNA"/>
</dbReference>
<dbReference type="InterPro" id="IPR049746">
    <property type="entry name" value="TcpD-like_C"/>
</dbReference>
<keyword evidence="1" id="KW-0812">Transmembrane</keyword>
<dbReference type="AlphaFoldDB" id="A0A242B0B3"/>
<sequence>MTLKGILDLILEQGGYAVIMVVVFLGIRNFMKSKIGAVLLSVLAGAVVYFFLNDPTRVLDAIGKIIAKIFIN</sequence>
<comment type="caution">
    <text evidence="2">The sequence shown here is derived from an EMBL/GenBank/DDBJ whole genome shotgun (WGS) entry which is preliminary data.</text>
</comment>
<proteinExistence type="predicted"/>
<gene>
    <name evidence="2" type="ORF">A5810_003032</name>
</gene>